<dbReference type="PROSITE" id="PS50109">
    <property type="entry name" value="HIS_KIN"/>
    <property type="match status" value="1"/>
</dbReference>
<dbReference type="InterPro" id="IPR000700">
    <property type="entry name" value="PAS-assoc_C"/>
</dbReference>
<dbReference type="SUPFAM" id="SSF55781">
    <property type="entry name" value="GAF domain-like"/>
    <property type="match status" value="1"/>
</dbReference>
<dbReference type="InterPro" id="IPR029016">
    <property type="entry name" value="GAF-like_dom_sf"/>
</dbReference>
<evidence type="ECO:0000256" key="1">
    <source>
        <dbReference type="ARBA" id="ARBA00000085"/>
    </source>
</evidence>
<feature type="coiled-coil region" evidence="8">
    <location>
        <begin position="696"/>
        <end position="723"/>
    </location>
</feature>
<dbReference type="Pfam" id="PF02518">
    <property type="entry name" value="HATPase_c"/>
    <property type="match status" value="1"/>
</dbReference>
<feature type="modified residue" description="4-aspartylphosphate" evidence="7">
    <location>
        <position position="1028"/>
    </location>
</feature>
<feature type="domain" description="Response regulatory" evidence="10">
    <location>
        <begin position="979"/>
        <end position="1097"/>
    </location>
</feature>
<dbReference type="InterPro" id="IPR011006">
    <property type="entry name" value="CheY-like_superfamily"/>
</dbReference>
<dbReference type="InterPro" id="IPR013655">
    <property type="entry name" value="PAS_fold_3"/>
</dbReference>
<dbReference type="PROSITE" id="PS50110">
    <property type="entry name" value="RESPONSE_REGULATORY"/>
    <property type="match status" value="1"/>
</dbReference>
<keyword evidence="5" id="KW-0418">Kinase</keyword>
<evidence type="ECO:0000256" key="3">
    <source>
        <dbReference type="ARBA" id="ARBA00022553"/>
    </source>
</evidence>
<name>A0ABR8H2S5_NOSPU</name>
<dbReference type="Pfam" id="PF08447">
    <property type="entry name" value="PAS_3"/>
    <property type="match status" value="3"/>
</dbReference>
<dbReference type="InterPro" id="IPR004358">
    <property type="entry name" value="Sig_transdc_His_kin-like_C"/>
</dbReference>
<dbReference type="InterPro" id="IPR036097">
    <property type="entry name" value="HisK_dim/P_sf"/>
</dbReference>
<dbReference type="InterPro" id="IPR001789">
    <property type="entry name" value="Sig_transdc_resp-reg_receiver"/>
</dbReference>
<dbReference type="InterPro" id="IPR003018">
    <property type="entry name" value="GAF"/>
</dbReference>
<dbReference type="InterPro" id="IPR003594">
    <property type="entry name" value="HATPase_dom"/>
</dbReference>
<gene>
    <name evidence="13" type="ORF">H6G94_00625</name>
</gene>
<feature type="domain" description="PAC" evidence="12">
    <location>
        <begin position="102"/>
        <end position="157"/>
    </location>
</feature>
<feature type="domain" description="PAC" evidence="12">
    <location>
        <begin position="232"/>
        <end position="284"/>
    </location>
</feature>
<dbReference type="Gene3D" id="3.30.565.10">
    <property type="entry name" value="Histidine kinase-like ATPase, C-terminal domain"/>
    <property type="match status" value="1"/>
</dbReference>
<dbReference type="SUPFAM" id="SSF55785">
    <property type="entry name" value="PYP-like sensor domain (PAS domain)"/>
    <property type="match status" value="4"/>
</dbReference>
<dbReference type="InterPro" id="IPR000014">
    <property type="entry name" value="PAS"/>
</dbReference>
<dbReference type="PANTHER" id="PTHR43547:SF2">
    <property type="entry name" value="HYBRID SIGNAL TRANSDUCTION HISTIDINE KINASE C"/>
    <property type="match status" value="1"/>
</dbReference>
<dbReference type="SUPFAM" id="SSF47384">
    <property type="entry name" value="Homodimeric domain of signal transducing histidine kinase"/>
    <property type="match status" value="1"/>
</dbReference>
<keyword evidence="14" id="KW-1185">Reference proteome</keyword>
<dbReference type="SMART" id="SM00388">
    <property type="entry name" value="HisKA"/>
    <property type="match status" value="1"/>
</dbReference>
<dbReference type="CDD" id="cd00130">
    <property type="entry name" value="PAS"/>
    <property type="match status" value="3"/>
</dbReference>
<keyword evidence="3 7" id="KW-0597">Phosphoprotein</keyword>
<dbReference type="Pfam" id="PF13188">
    <property type="entry name" value="PAS_8"/>
    <property type="match status" value="1"/>
</dbReference>
<evidence type="ECO:0000256" key="4">
    <source>
        <dbReference type="ARBA" id="ARBA00022679"/>
    </source>
</evidence>
<evidence type="ECO:0000259" key="10">
    <source>
        <dbReference type="PROSITE" id="PS50110"/>
    </source>
</evidence>
<dbReference type="Pfam" id="PF00512">
    <property type="entry name" value="HisKA"/>
    <property type="match status" value="1"/>
</dbReference>
<evidence type="ECO:0000259" key="9">
    <source>
        <dbReference type="PROSITE" id="PS50109"/>
    </source>
</evidence>
<dbReference type="Pfam" id="PF13185">
    <property type="entry name" value="GAF_2"/>
    <property type="match status" value="1"/>
</dbReference>
<keyword evidence="8" id="KW-0175">Coiled coil</keyword>
<dbReference type="SMART" id="SM00448">
    <property type="entry name" value="REC"/>
    <property type="match status" value="1"/>
</dbReference>
<dbReference type="Gene3D" id="3.30.450.20">
    <property type="entry name" value="PAS domain"/>
    <property type="match status" value="4"/>
</dbReference>
<dbReference type="InterPro" id="IPR003661">
    <property type="entry name" value="HisK_dim/P_dom"/>
</dbReference>
<keyword evidence="4" id="KW-0808">Transferase</keyword>
<dbReference type="PRINTS" id="PR00344">
    <property type="entry name" value="BCTRLSENSOR"/>
</dbReference>
<dbReference type="InterPro" id="IPR005467">
    <property type="entry name" value="His_kinase_dom"/>
</dbReference>
<dbReference type="NCBIfam" id="TIGR00229">
    <property type="entry name" value="sensory_box"/>
    <property type="match status" value="4"/>
</dbReference>
<dbReference type="SMART" id="SM00387">
    <property type="entry name" value="HATPase_c"/>
    <property type="match status" value="1"/>
</dbReference>
<dbReference type="Gene3D" id="2.10.70.100">
    <property type="match status" value="1"/>
</dbReference>
<dbReference type="EC" id="2.7.13.3" evidence="2"/>
<comment type="caution">
    <text evidence="13">The sequence shown here is derived from an EMBL/GenBank/DDBJ whole genome shotgun (WGS) entry which is preliminary data.</text>
</comment>
<feature type="domain" description="PAC" evidence="12">
    <location>
        <begin position="653"/>
        <end position="705"/>
    </location>
</feature>
<feature type="domain" description="PAS" evidence="11">
    <location>
        <begin position="580"/>
        <end position="651"/>
    </location>
</feature>
<dbReference type="SUPFAM" id="SSF55874">
    <property type="entry name" value="ATPase domain of HSP90 chaperone/DNA topoisomerase II/histidine kinase"/>
    <property type="match status" value="1"/>
</dbReference>
<dbReference type="SUPFAM" id="SSF52172">
    <property type="entry name" value="CheY-like"/>
    <property type="match status" value="1"/>
</dbReference>
<dbReference type="InterPro" id="IPR036890">
    <property type="entry name" value="HATPase_C_sf"/>
</dbReference>
<dbReference type="SMART" id="SM00086">
    <property type="entry name" value="PAC"/>
    <property type="match status" value="3"/>
</dbReference>
<evidence type="ECO:0000259" key="12">
    <source>
        <dbReference type="PROSITE" id="PS50113"/>
    </source>
</evidence>
<dbReference type="Gene3D" id="3.40.50.2300">
    <property type="match status" value="1"/>
</dbReference>
<reference evidence="13 14" key="1">
    <citation type="journal article" date="2020" name="ISME J.">
        <title>Comparative genomics reveals insights into cyanobacterial evolution and habitat adaptation.</title>
        <authorList>
            <person name="Chen M.Y."/>
            <person name="Teng W.K."/>
            <person name="Zhao L."/>
            <person name="Hu C.X."/>
            <person name="Zhou Y.K."/>
            <person name="Han B.P."/>
            <person name="Song L.R."/>
            <person name="Shu W.S."/>
        </authorList>
    </citation>
    <scope>NUCLEOTIDE SEQUENCE [LARGE SCALE GENOMIC DNA]</scope>
    <source>
        <strain evidence="13 14">FACHB-252</strain>
    </source>
</reference>
<sequence length="1105" mass="124716">MRVWKKIMDGSTPMSDPKYAAIRRSDERSQLAIHIAQIGTWHYDPDTNLVELDERMRQIWGEPEDAVVLPLSQVIERIHPSERSRVMNATNAALDPKLSKAYEIDYRIIWDDGSERWISANGQAIFAGEGELRQAVEFLGTAVDITERKRAEAALQESEARFRSFAENSNDVIWITHAYEYRLVYVSPSYDQVWGRSATEIYTDLNRFIESVHPDDRQRIQTAWQQCIQGGFSQEYRIIRPDGSLVWIHDRGFPIYDAHGELLYVGGIAEDITKRKQAQLMLVEQKRLLELIASGHPLDECLKAVCASISNLNPRTRACILLTDAQRQKFNYSITPDFAPSFGKGLKDAPINDLCIGTCGEAVFSGQSVTCADIANDKRWSQEWRNLCVGHGIMACHSTPVMSMDNQPVSSLMLCFEEARMPSDWEYQLAEFGTQVASIVFERDRSLVAQQESEHRYRMLFESIDEGFCLCEMLFDENGKPHDYRFLEVNPEFEKLTGLEQVLGKTARELVPNLEASWFEIYGTVVVTGEPVRFENQSLAMNRWFDVNAFRIGGAHSHKFAILFTNISDRKQVEKALVESEERFRNMADNAPVMIWVTDSTGYCTYLSQSWYEFTGQTEEMGLGFGWTNAVHPQDGESSRNVFLGANTRQEPFRLEYRLRRKDGEYRWAIDAASPWFGVDGEFQGYIGSVIDISDRKRAEQEQEQLLAREQAAREEAERANRVKDEFLAIVSHELRSPLNPILGWSKLLQTQKLDRAKTAKALSTITRNATLQAQLIEDLLDISRILRGKLSLNVCPVDLASTILAAMETVRLAAEAKSIEIQTMLEPDVELVLGDPSRLEQVVWNLLSNAIKFTPPGGRVEVKLSSIAEEQPQITNEKLAQITIRDTGKGISPDFLPYVFEHFCQEDSATTRKFGGLGLGLAIVRHLVEMHGGTVEAESPGEGQGAIFTVKLPLIPTSPQINQEKRLSEPNLDLTDIRALVVDDDADTREFLAFLIEQYGGKAIAVNSAQEALIALKCFQPDVLLSDIGMPEVDGYMLVRQIRNLPREQGGQIPAIALTAYAGEINYQQAISAGFQRHIPKPVEPANLVETIADLVRHKYLDMP</sequence>
<evidence type="ECO:0000256" key="8">
    <source>
        <dbReference type="SAM" id="Coils"/>
    </source>
</evidence>
<feature type="domain" description="Histidine kinase" evidence="9">
    <location>
        <begin position="730"/>
        <end position="957"/>
    </location>
</feature>
<dbReference type="Proteomes" id="UP000606396">
    <property type="component" value="Unassembled WGS sequence"/>
</dbReference>
<dbReference type="PROSITE" id="PS50112">
    <property type="entry name" value="PAS"/>
    <property type="match status" value="2"/>
</dbReference>
<evidence type="ECO:0000256" key="2">
    <source>
        <dbReference type="ARBA" id="ARBA00012438"/>
    </source>
</evidence>
<evidence type="ECO:0000256" key="7">
    <source>
        <dbReference type="PROSITE-ProRule" id="PRU00169"/>
    </source>
</evidence>
<dbReference type="InterPro" id="IPR001610">
    <property type="entry name" value="PAC"/>
</dbReference>
<dbReference type="CDD" id="cd16922">
    <property type="entry name" value="HATPase_EvgS-ArcB-TorS-like"/>
    <property type="match status" value="1"/>
</dbReference>
<feature type="domain" description="PAS" evidence="11">
    <location>
        <begin position="158"/>
        <end position="231"/>
    </location>
</feature>
<dbReference type="Gene3D" id="3.30.450.40">
    <property type="match status" value="1"/>
</dbReference>
<evidence type="ECO:0000259" key="11">
    <source>
        <dbReference type="PROSITE" id="PS50112"/>
    </source>
</evidence>
<dbReference type="CDD" id="cd00082">
    <property type="entry name" value="HisKA"/>
    <property type="match status" value="1"/>
</dbReference>
<dbReference type="InterPro" id="IPR035965">
    <property type="entry name" value="PAS-like_dom_sf"/>
</dbReference>
<organism evidence="13 14">
    <name type="scientific">Nostoc punctiforme FACHB-252</name>
    <dbReference type="NCBI Taxonomy" id="1357509"/>
    <lineage>
        <taxon>Bacteria</taxon>
        <taxon>Bacillati</taxon>
        <taxon>Cyanobacteriota</taxon>
        <taxon>Cyanophyceae</taxon>
        <taxon>Nostocales</taxon>
        <taxon>Nostocaceae</taxon>
        <taxon>Nostoc</taxon>
    </lineage>
</organism>
<dbReference type="PANTHER" id="PTHR43547">
    <property type="entry name" value="TWO-COMPONENT HISTIDINE KINASE"/>
    <property type="match status" value="1"/>
</dbReference>
<dbReference type="EMBL" id="JACJTC010000001">
    <property type="protein sequence ID" value="MBD2609789.1"/>
    <property type="molecule type" value="Genomic_DNA"/>
</dbReference>
<comment type="catalytic activity">
    <reaction evidence="1">
        <text>ATP + protein L-histidine = ADP + protein N-phospho-L-histidine.</text>
        <dbReference type="EC" id="2.7.13.3"/>
    </reaction>
</comment>
<dbReference type="SMART" id="SM00091">
    <property type="entry name" value="PAS"/>
    <property type="match status" value="4"/>
</dbReference>
<keyword evidence="6" id="KW-0902">Two-component regulatory system</keyword>
<evidence type="ECO:0000313" key="13">
    <source>
        <dbReference type="EMBL" id="MBD2609789.1"/>
    </source>
</evidence>
<evidence type="ECO:0000256" key="6">
    <source>
        <dbReference type="ARBA" id="ARBA00023012"/>
    </source>
</evidence>
<dbReference type="CDD" id="cd17580">
    <property type="entry name" value="REC_2_DhkD-like"/>
    <property type="match status" value="1"/>
</dbReference>
<dbReference type="Gene3D" id="1.10.287.130">
    <property type="match status" value="1"/>
</dbReference>
<protein>
    <recommendedName>
        <fullName evidence="2">histidine kinase</fullName>
        <ecNumber evidence="2">2.7.13.3</ecNumber>
    </recommendedName>
</protein>
<evidence type="ECO:0000313" key="14">
    <source>
        <dbReference type="Proteomes" id="UP000606396"/>
    </source>
</evidence>
<dbReference type="PROSITE" id="PS50113">
    <property type="entry name" value="PAC"/>
    <property type="match status" value="3"/>
</dbReference>
<proteinExistence type="predicted"/>
<dbReference type="Pfam" id="PF00072">
    <property type="entry name" value="Response_reg"/>
    <property type="match status" value="1"/>
</dbReference>
<evidence type="ECO:0000256" key="5">
    <source>
        <dbReference type="ARBA" id="ARBA00022777"/>
    </source>
</evidence>
<accession>A0ABR8H2S5</accession>